<reference evidence="1 2" key="2">
    <citation type="journal article" date="2022" name="Mol. Ecol. Resour.">
        <title>The genomes of chicory, endive, great burdock and yacon provide insights into Asteraceae paleo-polyploidization history and plant inulin production.</title>
        <authorList>
            <person name="Fan W."/>
            <person name="Wang S."/>
            <person name="Wang H."/>
            <person name="Wang A."/>
            <person name="Jiang F."/>
            <person name="Liu H."/>
            <person name="Zhao H."/>
            <person name="Xu D."/>
            <person name="Zhang Y."/>
        </authorList>
    </citation>
    <scope>NUCLEOTIDE SEQUENCE [LARGE SCALE GENOMIC DNA]</scope>
    <source>
        <strain evidence="2">cv. Punajuju</strain>
        <tissue evidence="1">Leaves</tissue>
    </source>
</reference>
<reference evidence="2" key="1">
    <citation type="journal article" date="2022" name="Mol. Ecol. Resour.">
        <title>The genomes of chicory, endive, great burdock and yacon provide insights into Asteraceae palaeo-polyploidization history and plant inulin production.</title>
        <authorList>
            <person name="Fan W."/>
            <person name="Wang S."/>
            <person name="Wang H."/>
            <person name="Wang A."/>
            <person name="Jiang F."/>
            <person name="Liu H."/>
            <person name="Zhao H."/>
            <person name="Xu D."/>
            <person name="Zhang Y."/>
        </authorList>
    </citation>
    <scope>NUCLEOTIDE SEQUENCE [LARGE SCALE GENOMIC DNA]</scope>
    <source>
        <strain evidence="2">cv. Punajuju</strain>
    </source>
</reference>
<dbReference type="EMBL" id="CM042013">
    <property type="protein sequence ID" value="KAI3740045.1"/>
    <property type="molecule type" value="Genomic_DNA"/>
</dbReference>
<keyword evidence="2" id="KW-1185">Reference proteome</keyword>
<sequence length="99" mass="11294">MEEKQKRKDRNTEVLLASEGHTTQEWIVKCDDCDEDGVDLESNEGQVGDAHGSDELGQTSRTRELLDEDFESGSEEEVYEDVEYESDGVSIMEECRDKE</sequence>
<gene>
    <name evidence="1" type="ORF">L2E82_30462</name>
</gene>
<evidence type="ECO:0000313" key="2">
    <source>
        <dbReference type="Proteomes" id="UP001055811"/>
    </source>
</evidence>
<evidence type="ECO:0000313" key="1">
    <source>
        <dbReference type="EMBL" id="KAI3740045.1"/>
    </source>
</evidence>
<accession>A0ACB9D0S6</accession>
<name>A0ACB9D0S6_CICIN</name>
<comment type="caution">
    <text evidence="1">The sequence shown here is derived from an EMBL/GenBank/DDBJ whole genome shotgun (WGS) entry which is preliminary data.</text>
</comment>
<organism evidence="1 2">
    <name type="scientific">Cichorium intybus</name>
    <name type="common">Chicory</name>
    <dbReference type="NCBI Taxonomy" id="13427"/>
    <lineage>
        <taxon>Eukaryota</taxon>
        <taxon>Viridiplantae</taxon>
        <taxon>Streptophyta</taxon>
        <taxon>Embryophyta</taxon>
        <taxon>Tracheophyta</taxon>
        <taxon>Spermatophyta</taxon>
        <taxon>Magnoliopsida</taxon>
        <taxon>eudicotyledons</taxon>
        <taxon>Gunneridae</taxon>
        <taxon>Pentapetalae</taxon>
        <taxon>asterids</taxon>
        <taxon>campanulids</taxon>
        <taxon>Asterales</taxon>
        <taxon>Asteraceae</taxon>
        <taxon>Cichorioideae</taxon>
        <taxon>Cichorieae</taxon>
        <taxon>Cichoriinae</taxon>
        <taxon>Cichorium</taxon>
    </lineage>
</organism>
<protein>
    <submittedName>
        <fullName evidence="1">Uncharacterized protein</fullName>
    </submittedName>
</protein>
<proteinExistence type="predicted"/>
<dbReference type="Proteomes" id="UP001055811">
    <property type="component" value="Linkage Group LG05"/>
</dbReference>